<dbReference type="PRINTS" id="PR00344">
    <property type="entry name" value="BCTRLSENSOR"/>
</dbReference>
<protein>
    <recommendedName>
        <fullName evidence="2">histidine kinase</fullName>
        <ecNumber evidence="2">2.7.13.3</ecNumber>
    </recommendedName>
</protein>
<dbReference type="AlphaFoldDB" id="A0A2R5F5E2"/>
<organism evidence="6 7">
    <name type="scientific">Novimethylophilus kurashikiensis</name>
    <dbReference type="NCBI Taxonomy" id="1825523"/>
    <lineage>
        <taxon>Bacteria</taxon>
        <taxon>Pseudomonadati</taxon>
        <taxon>Pseudomonadota</taxon>
        <taxon>Betaproteobacteria</taxon>
        <taxon>Nitrosomonadales</taxon>
        <taxon>Methylophilaceae</taxon>
        <taxon>Novimethylophilus</taxon>
    </lineage>
</organism>
<dbReference type="EMBL" id="BDOQ01000003">
    <property type="protein sequence ID" value="GBG13562.1"/>
    <property type="molecule type" value="Genomic_DNA"/>
</dbReference>
<dbReference type="Pfam" id="PF00512">
    <property type="entry name" value="HisKA"/>
    <property type="match status" value="1"/>
</dbReference>
<dbReference type="InterPro" id="IPR003594">
    <property type="entry name" value="HATPase_dom"/>
</dbReference>
<gene>
    <name evidence="6" type="primary">pilS</name>
    <name evidence="6" type="ORF">NMK_1113</name>
</gene>
<dbReference type="SUPFAM" id="SSF47384">
    <property type="entry name" value="Homodimeric domain of signal transducing histidine kinase"/>
    <property type="match status" value="1"/>
</dbReference>
<keyword evidence="6" id="KW-0418">Kinase</keyword>
<comment type="catalytic activity">
    <reaction evidence="1">
        <text>ATP + protein L-histidine = ADP + protein N-phospho-L-histidine.</text>
        <dbReference type="EC" id="2.7.13.3"/>
    </reaction>
</comment>
<dbReference type="EC" id="2.7.13.3" evidence="2"/>
<keyword evidence="4" id="KW-0812">Transmembrane</keyword>
<dbReference type="InterPro" id="IPR004358">
    <property type="entry name" value="Sig_transdc_His_kin-like_C"/>
</dbReference>
<keyword evidence="3" id="KW-0597">Phosphoprotein</keyword>
<feature type="domain" description="Histidine kinase" evidence="5">
    <location>
        <begin position="314"/>
        <end position="522"/>
    </location>
</feature>
<dbReference type="Gene3D" id="1.10.287.130">
    <property type="match status" value="1"/>
</dbReference>
<accession>A0A2R5F5E2</accession>
<dbReference type="GO" id="GO:0000155">
    <property type="term" value="F:phosphorelay sensor kinase activity"/>
    <property type="evidence" value="ECO:0007669"/>
    <property type="project" value="InterPro"/>
</dbReference>
<name>A0A2R5F5E2_9PROT</name>
<proteinExistence type="predicted"/>
<evidence type="ECO:0000313" key="7">
    <source>
        <dbReference type="Proteomes" id="UP000245081"/>
    </source>
</evidence>
<keyword evidence="4" id="KW-0472">Membrane</keyword>
<feature type="transmembrane region" description="Helical" evidence="4">
    <location>
        <begin position="46"/>
        <end position="64"/>
    </location>
</feature>
<dbReference type="SUPFAM" id="SSF55874">
    <property type="entry name" value="ATPase domain of HSP90 chaperone/DNA topoisomerase II/histidine kinase"/>
    <property type="match status" value="1"/>
</dbReference>
<evidence type="ECO:0000256" key="4">
    <source>
        <dbReference type="SAM" id="Phobius"/>
    </source>
</evidence>
<dbReference type="CDD" id="cd00082">
    <property type="entry name" value="HisKA"/>
    <property type="match status" value="1"/>
</dbReference>
<dbReference type="OrthoDB" id="9815750at2"/>
<dbReference type="InterPro" id="IPR003661">
    <property type="entry name" value="HisK_dim/P_dom"/>
</dbReference>
<evidence type="ECO:0000256" key="1">
    <source>
        <dbReference type="ARBA" id="ARBA00000085"/>
    </source>
</evidence>
<dbReference type="RefSeq" id="WP_109014748.1">
    <property type="nucleotide sequence ID" value="NZ_BDOQ01000003.1"/>
</dbReference>
<dbReference type="Pfam" id="PF02518">
    <property type="entry name" value="HATPase_c"/>
    <property type="match status" value="1"/>
</dbReference>
<dbReference type="InterPro" id="IPR036890">
    <property type="entry name" value="HATPase_C_sf"/>
</dbReference>
<dbReference type="InterPro" id="IPR005467">
    <property type="entry name" value="His_kinase_dom"/>
</dbReference>
<dbReference type="Proteomes" id="UP000245081">
    <property type="component" value="Unassembled WGS sequence"/>
</dbReference>
<evidence type="ECO:0000256" key="2">
    <source>
        <dbReference type="ARBA" id="ARBA00012438"/>
    </source>
</evidence>
<dbReference type="SMART" id="SM00388">
    <property type="entry name" value="HisKA"/>
    <property type="match status" value="1"/>
</dbReference>
<keyword evidence="4" id="KW-1133">Transmembrane helix</keyword>
<comment type="caution">
    <text evidence="6">The sequence shown here is derived from an EMBL/GenBank/DDBJ whole genome shotgun (WGS) entry which is preliminary data.</text>
</comment>
<sequence length="522" mass="57511">MGTRPEGYWRSLLLLNLYRLVVAGVLLTVGQVMAQHQSWADYDARLFSTASGLYLVFGAASFIAAKVRWPRFNRQLTVQVLADIAFITTIMYASGGVKSGFGLLLVVSIAAASLVSHGRLALFYAATASIAVLLEQSWQFIAWNEQFEDYTHAVMLSLSFFATALLAYSFARRTEESEALASQRGVDLANLAEVNQLIIRDMPDGVLVVDRHLKLRQLNEQARILMGMENASEDTLLEDSAPQLAALLHSWMSGKSGLENNYTFPVAGRELQLRLAQVGSGRELGAVVFVSDQSQLQSQAQQLKLAALGRLTANIAHEIRNPLSAISHASQLLLEDAASDPTQQRLLNIIGANVQRLDGMVQDVLQLNRRDRAKPEPIVPGLFLPEFHTQFCQTENILAGGFSLGPVTDLPPILFDPRQLQQILWNLCRNGWRHSQKTEGSLQLSVTVASTRIQIDIQDDGPGVSNDALSHLFEPFFTTESSGTGLGLYIARELCEANGAWIEYIAPPERGAMFRIHARRGL</sequence>
<dbReference type="SMART" id="SM00387">
    <property type="entry name" value="HATPase_c"/>
    <property type="match status" value="1"/>
</dbReference>
<keyword evidence="6" id="KW-0808">Transferase</keyword>
<evidence type="ECO:0000256" key="3">
    <source>
        <dbReference type="ARBA" id="ARBA00022553"/>
    </source>
</evidence>
<dbReference type="Gene3D" id="3.30.565.10">
    <property type="entry name" value="Histidine kinase-like ATPase, C-terminal domain"/>
    <property type="match status" value="1"/>
</dbReference>
<dbReference type="PANTHER" id="PTHR43065">
    <property type="entry name" value="SENSOR HISTIDINE KINASE"/>
    <property type="match status" value="1"/>
</dbReference>
<dbReference type="PROSITE" id="PS50109">
    <property type="entry name" value="HIS_KIN"/>
    <property type="match status" value="1"/>
</dbReference>
<dbReference type="Gene3D" id="3.30.450.20">
    <property type="entry name" value="PAS domain"/>
    <property type="match status" value="1"/>
</dbReference>
<dbReference type="PANTHER" id="PTHR43065:SF52">
    <property type="entry name" value="SENSOR PROTEIN KINASE PILS"/>
    <property type="match status" value="1"/>
</dbReference>
<evidence type="ECO:0000259" key="5">
    <source>
        <dbReference type="PROSITE" id="PS50109"/>
    </source>
</evidence>
<feature type="transmembrane region" description="Helical" evidence="4">
    <location>
        <begin position="12"/>
        <end position="34"/>
    </location>
</feature>
<keyword evidence="7" id="KW-1185">Reference proteome</keyword>
<evidence type="ECO:0000313" key="6">
    <source>
        <dbReference type="EMBL" id="GBG13562.1"/>
    </source>
</evidence>
<dbReference type="InterPro" id="IPR036097">
    <property type="entry name" value="HisK_dim/P_sf"/>
</dbReference>
<feature type="transmembrane region" description="Helical" evidence="4">
    <location>
        <begin position="122"/>
        <end position="141"/>
    </location>
</feature>
<reference evidence="6 7" key="1">
    <citation type="journal article" date="2018" name="Environ. Microbiol.">
        <title>Isolation and genomic characterization of Novimethylophilus kurashikiensis gen. nov. sp. nov., a new lanthanide-dependent methylotrophic species of Methylophilaceae.</title>
        <authorList>
            <person name="Lv H."/>
            <person name="Sahin N."/>
            <person name="Tani A."/>
        </authorList>
    </citation>
    <scope>NUCLEOTIDE SEQUENCE [LARGE SCALE GENOMIC DNA]</scope>
    <source>
        <strain evidence="6 7">La2-4</strain>
    </source>
</reference>
<feature type="transmembrane region" description="Helical" evidence="4">
    <location>
        <begin position="153"/>
        <end position="171"/>
    </location>
</feature>
<dbReference type="Pfam" id="PF25323">
    <property type="entry name" value="6TM_PilS"/>
    <property type="match status" value="1"/>
</dbReference>